<sequence>MSAEFPMFALSEEHQAVRAAVRDLCDAKVAPYAADVDEHARYPQEAADALLAADFHAPHVPEQYGGAGADALATVIVIEEVARACASSSLIPAVNKLGSLPVQLAGSEGLKQRYLTRLAAGEGGFSYCLSEPDAGSDAAGMKTRAVRDGDDFVLNGVKRWITNAGVSEYYTVMAVTDPERRSRGISAFVVEKSDAGVSFGAPERKLGIKGSPTREVYLDNVRIPADRMIGAEGTGFEIAMRTLDHTRVTIAAQAVGIAQGALDYALGYAQERQQFGKPIADFQGLQFLLADMGMKVETARQMTYAAAGKSERGDSDLTFFGAAAKCFASDVAMEVTTNAVQVLGGYGFTRDYPVERMMRDAKITQIYEGTNQVQRIVMARQLLSGVQSQL</sequence>
<gene>
    <name evidence="12" type="ORF">FHU40_000726</name>
</gene>
<proteinExistence type="inferred from homology"/>
<evidence type="ECO:0000313" key="12">
    <source>
        <dbReference type="EMBL" id="MBB3040925.1"/>
    </source>
</evidence>
<evidence type="ECO:0000256" key="7">
    <source>
        <dbReference type="ARBA" id="ARBA00071575"/>
    </source>
</evidence>
<dbReference type="Pfam" id="PF00441">
    <property type="entry name" value="Acyl-CoA_dh_1"/>
    <property type="match status" value="1"/>
</dbReference>
<dbReference type="PANTHER" id="PTHR43884">
    <property type="entry name" value="ACYL-COA DEHYDROGENASE"/>
    <property type="match status" value="1"/>
</dbReference>
<dbReference type="GO" id="GO:0050660">
    <property type="term" value="F:flavin adenine dinucleotide binding"/>
    <property type="evidence" value="ECO:0007669"/>
    <property type="project" value="InterPro"/>
</dbReference>
<dbReference type="EMBL" id="JACHWR010000001">
    <property type="protein sequence ID" value="MBB3040925.1"/>
    <property type="molecule type" value="Genomic_DNA"/>
</dbReference>
<keyword evidence="5 8" id="KW-0560">Oxidoreductase</keyword>
<comment type="similarity">
    <text evidence="2 8">Belongs to the acyl-CoA dehydrogenase family.</text>
</comment>
<dbReference type="GO" id="GO:0003995">
    <property type="term" value="F:acyl-CoA dehydrogenase activity"/>
    <property type="evidence" value="ECO:0007669"/>
    <property type="project" value="InterPro"/>
</dbReference>
<dbReference type="Gene3D" id="1.10.540.10">
    <property type="entry name" value="Acyl-CoA dehydrogenase/oxidase, N-terminal domain"/>
    <property type="match status" value="1"/>
</dbReference>
<dbReference type="InterPro" id="IPR013786">
    <property type="entry name" value="AcylCoA_DH/ox_N"/>
</dbReference>
<dbReference type="FunFam" id="1.20.140.10:FF:000004">
    <property type="entry name" value="Acyl-CoA dehydrogenase FadE25"/>
    <property type="match status" value="1"/>
</dbReference>
<dbReference type="SUPFAM" id="SSF56645">
    <property type="entry name" value="Acyl-CoA dehydrogenase NM domain-like"/>
    <property type="match status" value="1"/>
</dbReference>
<evidence type="ECO:0000256" key="3">
    <source>
        <dbReference type="ARBA" id="ARBA00022630"/>
    </source>
</evidence>
<feature type="domain" description="Acyl-CoA oxidase/dehydrogenase middle" evidence="10">
    <location>
        <begin position="127"/>
        <end position="221"/>
    </location>
</feature>
<evidence type="ECO:0000256" key="4">
    <source>
        <dbReference type="ARBA" id="ARBA00022827"/>
    </source>
</evidence>
<dbReference type="Pfam" id="PF02770">
    <property type="entry name" value="Acyl-CoA_dh_M"/>
    <property type="match status" value="1"/>
</dbReference>
<dbReference type="FunFam" id="1.10.540.10:FF:000023">
    <property type="entry name" value="Acyl-CoA dehydrogenase FadE25"/>
    <property type="match status" value="1"/>
</dbReference>
<evidence type="ECO:0000259" key="9">
    <source>
        <dbReference type="Pfam" id="PF00441"/>
    </source>
</evidence>
<dbReference type="Proteomes" id="UP000589626">
    <property type="component" value="Unassembled WGS sequence"/>
</dbReference>
<dbReference type="Gene3D" id="2.40.110.10">
    <property type="entry name" value="Butyryl-CoA Dehydrogenase, subunit A, domain 2"/>
    <property type="match status" value="1"/>
</dbReference>
<dbReference type="RefSeq" id="WP_183590894.1">
    <property type="nucleotide sequence ID" value="NZ_JACHWR010000001.1"/>
</dbReference>
<name>A0A7W4Z0X1_9ACTN</name>
<evidence type="ECO:0000256" key="6">
    <source>
        <dbReference type="ARBA" id="ARBA00052546"/>
    </source>
</evidence>
<evidence type="ECO:0000256" key="1">
    <source>
        <dbReference type="ARBA" id="ARBA00001974"/>
    </source>
</evidence>
<keyword evidence="3 8" id="KW-0285">Flavoprotein</keyword>
<dbReference type="InterPro" id="IPR046373">
    <property type="entry name" value="Acyl-CoA_Oxase/DH_mid-dom_sf"/>
</dbReference>
<reference evidence="12 13" key="1">
    <citation type="submission" date="2020-08" db="EMBL/GenBank/DDBJ databases">
        <title>Sequencing the genomes of 1000 actinobacteria strains.</title>
        <authorList>
            <person name="Klenk H.-P."/>
        </authorList>
    </citation>
    <scope>NUCLEOTIDE SEQUENCE [LARGE SCALE GENOMIC DNA]</scope>
    <source>
        <strain evidence="12 13">DSM 105498</strain>
    </source>
</reference>
<dbReference type="SUPFAM" id="SSF47203">
    <property type="entry name" value="Acyl-CoA dehydrogenase C-terminal domain-like"/>
    <property type="match status" value="1"/>
</dbReference>
<dbReference type="FunFam" id="2.40.110.10:FF:000001">
    <property type="entry name" value="Acyl-CoA dehydrogenase, mitochondrial"/>
    <property type="match status" value="1"/>
</dbReference>
<evidence type="ECO:0000256" key="8">
    <source>
        <dbReference type="RuleBase" id="RU362125"/>
    </source>
</evidence>
<dbReference type="PROSITE" id="PS00073">
    <property type="entry name" value="ACYL_COA_DH_2"/>
    <property type="match status" value="1"/>
</dbReference>
<dbReference type="PIRSF" id="PIRSF016578">
    <property type="entry name" value="HsaA"/>
    <property type="match status" value="1"/>
</dbReference>
<dbReference type="InterPro" id="IPR009100">
    <property type="entry name" value="AcylCoA_DH/oxidase_NM_dom_sf"/>
</dbReference>
<protein>
    <recommendedName>
        <fullName evidence="7">Probable acyl-CoA dehydrogenase fadE25</fullName>
    </recommendedName>
</protein>
<dbReference type="InterPro" id="IPR036250">
    <property type="entry name" value="AcylCo_DH-like_C"/>
</dbReference>
<feature type="domain" description="Acyl-CoA dehydrogenase/oxidase N-terminal" evidence="11">
    <location>
        <begin position="11"/>
        <end position="122"/>
    </location>
</feature>
<dbReference type="InterPro" id="IPR037069">
    <property type="entry name" value="AcylCoA_DH/ox_N_sf"/>
</dbReference>
<evidence type="ECO:0000256" key="2">
    <source>
        <dbReference type="ARBA" id="ARBA00009347"/>
    </source>
</evidence>
<dbReference type="PROSITE" id="PS00072">
    <property type="entry name" value="ACYL_COA_DH_1"/>
    <property type="match status" value="1"/>
</dbReference>
<evidence type="ECO:0000259" key="11">
    <source>
        <dbReference type="Pfam" id="PF02771"/>
    </source>
</evidence>
<dbReference type="AlphaFoldDB" id="A0A7W4Z0X1"/>
<evidence type="ECO:0000313" key="13">
    <source>
        <dbReference type="Proteomes" id="UP000589626"/>
    </source>
</evidence>
<keyword evidence="4 8" id="KW-0274">FAD</keyword>
<dbReference type="Gene3D" id="1.20.140.10">
    <property type="entry name" value="Butyryl-CoA Dehydrogenase, subunit A, domain 3"/>
    <property type="match status" value="1"/>
</dbReference>
<dbReference type="Pfam" id="PF02771">
    <property type="entry name" value="Acyl-CoA_dh_N"/>
    <property type="match status" value="1"/>
</dbReference>
<comment type="caution">
    <text evidence="12">The sequence shown here is derived from an EMBL/GenBank/DDBJ whole genome shotgun (WGS) entry which is preliminary data.</text>
</comment>
<dbReference type="InterPro" id="IPR009075">
    <property type="entry name" value="AcylCo_DH/oxidase_C"/>
</dbReference>
<comment type="cofactor">
    <cofactor evidence="1 8">
        <name>FAD</name>
        <dbReference type="ChEBI" id="CHEBI:57692"/>
    </cofactor>
</comment>
<dbReference type="PANTHER" id="PTHR43884:SF12">
    <property type="entry name" value="ISOVALERYL-COA DEHYDROGENASE, MITOCHONDRIAL-RELATED"/>
    <property type="match status" value="1"/>
</dbReference>
<feature type="domain" description="Acyl-CoA dehydrogenase/oxidase C-terminal" evidence="9">
    <location>
        <begin position="233"/>
        <end position="383"/>
    </location>
</feature>
<dbReference type="InterPro" id="IPR006091">
    <property type="entry name" value="Acyl-CoA_Oxase/DH_mid-dom"/>
</dbReference>
<comment type="catalytic activity">
    <reaction evidence="6">
        <text>a 2,3-saturated acyl-CoA + A = a 2,3-dehydroacyl-CoA + AH2</text>
        <dbReference type="Rhea" id="RHEA:48608"/>
        <dbReference type="ChEBI" id="CHEBI:13193"/>
        <dbReference type="ChEBI" id="CHEBI:17499"/>
        <dbReference type="ChEBI" id="CHEBI:60015"/>
        <dbReference type="ChEBI" id="CHEBI:65111"/>
    </reaction>
</comment>
<evidence type="ECO:0000259" key="10">
    <source>
        <dbReference type="Pfam" id="PF02770"/>
    </source>
</evidence>
<accession>A0A7W4Z0X1</accession>
<dbReference type="InterPro" id="IPR006089">
    <property type="entry name" value="Acyl-CoA_DH_CS"/>
</dbReference>
<evidence type="ECO:0000256" key="5">
    <source>
        <dbReference type="ARBA" id="ARBA00023002"/>
    </source>
</evidence>
<keyword evidence="13" id="KW-1185">Reference proteome</keyword>
<organism evidence="12 13">
    <name type="scientific">Nocardioides soli</name>
    <dbReference type="NCBI Taxonomy" id="1036020"/>
    <lineage>
        <taxon>Bacteria</taxon>
        <taxon>Bacillati</taxon>
        <taxon>Actinomycetota</taxon>
        <taxon>Actinomycetes</taxon>
        <taxon>Propionibacteriales</taxon>
        <taxon>Nocardioidaceae</taxon>
        <taxon>Nocardioides</taxon>
    </lineage>
</organism>